<sequence>MHRIRRTFPTAPSEVQVRTFLQTHPRRPWTPLLSPSTLPADQLSLGRSPSGLFVPFPQTATQKHPNACAAWAVAKGANSQLCLGSGRATRSPSATGSALTA</sequence>
<name>A0A3R7MDA8_TRYRA</name>
<dbReference type="RefSeq" id="XP_029235789.1">
    <property type="nucleotide sequence ID" value="XM_029384347.1"/>
</dbReference>
<organism evidence="1 2">
    <name type="scientific">Trypanosoma rangeli</name>
    <dbReference type="NCBI Taxonomy" id="5698"/>
    <lineage>
        <taxon>Eukaryota</taxon>
        <taxon>Discoba</taxon>
        <taxon>Euglenozoa</taxon>
        <taxon>Kinetoplastea</taxon>
        <taxon>Metakinetoplastina</taxon>
        <taxon>Trypanosomatida</taxon>
        <taxon>Trypanosomatidae</taxon>
        <taxon>Trypanosoma</taxon>
        <taxon>Herpetosoma</taxon>
    </lineage>
</organism>
<evidence type="ECO:0000313" key="2">
    <source>
        <dbReference type="Proteomes" id="UP000283634"/>
    </source>
</evidence>
<dbReference type="Proteomes" id="UP000283634">
    <property type="component" value="Unassembled WGS sequence"/>
</dbReference>
<protein>
    <submittedName>
        <fullName evidence="1">Uncharacterized protein</fullName>
    </submittedName>
</protein>
<evidence type="ECO:0000313" key="1">
    <source>
        <dbReference type="EMBL" id="RNF00481.1"/>
    </source>
</evidence>
<keyword evidence="2" id="KW-1185">Reference proteome</keyword>
<dbReference type="GeneID" id="40331494"/>
<gene>
    <name evidence="1" type="ORF">TraAM80_07561</name>
</gene>
<comment type="caution">
    <text evidence="1">The sequence shown here is derived from an EMBL/GenBank/DDBJ whole genome shotgun (WGS) entry which is preliminary data.</text>
</comment>
<accession>A0A3R7MDA8</accession>
<reference evidence="1 2" key="1">
    <citation type="journal article" date="2018" name="BMC Genomics">
        <title>Genomic comparison of Trypanosoma conorhini and Trypanosoma rangeli to Trypanosoma cruzi strains of high and low virulence.</title>
        <authorList>
            <person name="Bradwell K.R."/>
            <person name="Koparde V.N."/>
            <person name="Matveyev A.V."/>
            <person name="Serrano M.G."/>
            <person name="Alves J.M."/>
            <person name="Parikh H."/>
            <person name="Huang B."/>
            <person name="Lee V."/>
            <person name="Espinosa-Alvarez O."/>
            <person name="Ortiz P.A."/>
            <person name="Costa-Martins A.G."/>
            <person name="Teixeira M.M."/>
            <person name="Buck G.A."/>
        </authorList>
    </citation>
    <scope>NUCLEOTIDE SEQUENCE [LARGE SCALE GENOMIC DNA]</scope>
    <source>
        <strain evidence="1 2">AM80</strain>
    </source>
</reference>
<proteinExistence type="predicted"/>
<dbReference type="AlphaFoldDB" id="A0A3R7MDA8"/>
<dbReference type="EMBL" id="MKGL01000323">
    <property type="protein sequence ID" value="RNF00481.1"/>
    <property type="molecule type" value="Genomic_DNA"/>
</dbReference>